<evidence type="ECO:0000313" key="1">
    <source>
        <dbReference type="EMBL" id="ODQ60463.1"/>
    </source>
</evidence>
<keyword evidence="2" id="KW-1185">Reference proteome</keyword>
<reference evidence="1 2" key="1">
    <citation type="journal article" date="2016" name="Proc. Natl. Acad. Sci. U.S.A.">
        <title>Comparative genomics of biotechnologically important yeasts.</title>
        <authorList>
            <person name="Riley R."/>
            <person name="Haridas S."/>
            <person name="Wolfe K.H."/>
            <person name="Lopes M.R."/>
            <person name="Hittinger C.T."/>
            <person name="Goeker M."/>
            <person name="Salamov A.A."/>
            <person name="Wisecaver J.H."/>
            <person name="Long T.M."/>
            <person name="Calvey C.H."/>
            <person name="Aerts A.L."/>
            <person name="Barry K.W."/>
            <person name="Choi C."/>
            <person name="Clum A."/>
            <person name="Coughlan A.Y."/>
            <person name="Deshpande S."/>
            <person name="Douglass A.P."/>
            <person name="Hanson S.J."/>
            <person name="Klenk H.-P."/>
            <person name="LaButti K.M."/>
            <person name="Lapidus A."/>
            <person name="Lindquist E.A."/>
            <person name="Lipzen A.M."/>
            <person name="Meier-Kolthoff J.P."/>
            <person name="Ohm R.A."/>
            <person name="Otillar R.P."/>
            <person name="Pangilinan J.L."/>
            <person name="Peng Y."/>
            <person name="Rokas A."/>
            <person name="Rosa C.A."/>
            <person name="Scheuner C."/>
            <person name="Sibirny A.A."/>
            <person name="Slot J.C."/>
            <person name="Stielow J.B."/>
            <person name="Sun H."/>
            <person name="Kurtzman C.P."/>
            <person name="Blackwell M."/>
            <person name="Grigoriev I.V."/>
            <person name="Jeffries T.W."/>
        </authorList>
    </citation>
    <scope>NUCLEOTIDE SEQUENCE [LARGE SCALE GENOMIC DNA]</scope>
    <source>
        <strain evidence="2">ATCC 58044 / CBS 1984 / NCYC 433 / NRRL Y-366-8</strain>
    </source>
</reference>
<accession>A0A1E3P525</accession>
<name>A0A1E3P525_WICAA</name>
<proteinExistence type="predicted"/>
<organism evidence="1 2">
    <name type="scientific">Wickerhamomyces anomalus (strain ATCC 58044 / CBS 1984 / NCYC 433 / NRRL Y-366-8)</name>
    <name type="common">Yeast</name>
    <name type="synonym">Hansenula anomala</name>
    <dbReference type="NCBI Taxonomy" id="683960"/>
    <lineage>
        <taxon>Eukaryota</taxon>
        <taxon>Fungi</taxon>
        <taxon>Dikarya</taxon>
        <taxon>Ascomycota</taxon>
        <taxon>Saccharomycotina</taxon>
        <taxon>Saccharomycetes</taxon>
        <taxon>Phaffomycetales</taxon>
        <taxon>Wickerhamomycetaceae</taxon>
        <taxon>Wickerhamomyces</taxon>
    </lineage>
</organism>
<dbReference type="Proteomes" id="UP000094112">
    <property type="component" value="Unassembled WGS sequence"/>
</dbReference>
<protein>
    <submittedName>
        <fullName evidence="1">Uncharacterized protein</fullName>
    </submittedName>
</protein>
<evidence type="ECO:0000313" key="2">
    <source>
        <dbReference type="Proteomes" id="UP000094112"/>
    </source>
</evidence>
<sequence length="260" mass="30135">MSFDIYALSVIYFRDQHSPIPQQVLNDIMKMIARRFHGLSVDVLKPPLKLGGFGLIDLEQQLLGYRAKKVYNIICVSHYCAYISFRDKLQHLAIIITNIFHLHPSQRIVHVPIGNYGHSARDPDGNLVATEESSYDNCDNLLAQDHGSDGTKASNDIHLQVLDIKEEKLTVDSFKHFHKKFYEEKGNARTTTVFSTPSSNHQLLQTKVLSTFKWETFWLQLYKHQTQRPGYLEALQRFNLGHYKYKFPISPHHQQFPDKP</sequence>
<dbReference type="GeneID" id="30200723"/>
<dbReference type="EMBL" id="KV454210">
    <property type="protein sequence ID" value="ODQ60463.1"/>
    <property type="molecule type" value="Genomic_DNA"/>
</dbReference>
<dbReference type="RefSeq" id="XP_019039670.1">
    <property type="nucleotide sequence ID" value="XM_019183477.1"/>
</dbReference>
<dbReference type="OrthoDB" id="4097129at2759"/>
<dbReference type="AlphaFoldDB" id="A0A1E3P525"/>
<gene>
    <name evidence="1" type="ORF">WICANDRAFT_63017</name>
</gene>